<dbReference type="InterPro" id="IPR010795">
    <property type="entry name" value="Prenylcys_lyase"/>
</dbReference>
<dbReference type="AlphaFoldDB" id="A0A9P6NR76"/>
<dbReference type="SUPFAM" id="SSF51905">
    <property type="entry name" value="FAD/NAD(P)-binding domain"/>
    <property type="match status" value="1"/>
</dbReference>
<evidence type="ECO:0000313" key="10">
    <source>
        <dbReference type="Proteomes" id="UP000886653"/>
    </source>
</evidence>
<dbReference type="GO" id="GO:0030328">
    <property type="term" value="P:prenylcysteine catabolic process"/>
    <property type="evidence" value="ECO:0007669"/>
    <property type="project" value="InterPro"/>
</dbReference>
<evidence type="ECO:0000259" key="8">
    <source>
        <dbReference type="Pfam" id="PF07156"/>
    </source>
</evidence>
<keyword evidence="3" id="KW-0285">Flavoprotein</keyword>
<evidence type="ECO:0000256" key="3">
    <source>
        <dbReference type="ARBA" id="ARBA00022630"/>
    </source>
</evidence>
<keyword evidence="7" id="KW-0325">Glycoprotein</keyword>
<organism evidence="9 10">
    <name type="scientific">Cronartium quercuum f. sp. fusiforme G11</name>
    <dbReference type="NCBI Taxonomy" id="708437"/>
    <lineage>
        <taxon>Eukaryota</taxon>
        <taxon>Fungi</taxon>
        <taxon>Dikarya</taxon>
        <taxon>Basidiomycota</taxon>
        <taxon>Pucciniomycotina</taxon>
        <taxon>Pucciniomycetes</taxon>
        <taxon>Pucciniales</taxon>
        <taxon>Coleosporiaceae</taxon>
        <taxon>Cronartium</taxon>
    </lineage>
</organism>
<evidence type="ECO:0000256" key="7">
    <source>
        <dbReference type="ARBA" id="ARBA00023180"/>
    </source>
</evidence>
<dbReference type="Gene3D" id="3.50.50.60">
    <property type="entry name" value="FAD/NAD(P)-binding domain"/>
    <property type="match status" value="1"/>
</dbReference>
<keyword evidence="4" id="KW-0732">Signal</keyword>
<dbReference type="GO" id="GO:0001735">
    <property type="term" value="F:prenylcysteine oxidase activity"/>
    <property type="evidence" value="ECO:0007669"/>
    <property type="project" value="InterPro"/>
</dbReference>
<dbReference type="GO" id="GO:0030327">
    <property type="term" value="P:prenylated protein catabolic process"/>
    <property type="evidence" value="ECO:0007669"/>
    <property type="project" value="TreeGrafter"/>
</dbReference>
<keyword evidence="10" id="KW-1185">Reference proteome</keyword>
<name>A0A9P6NR76_9BASI</name>
<comment type="similarity">
    <text evidence="2">Belongs to the prenylcysteine oxidase family.</text>
</comment>
<comment type="caution">
    <text evidence="9">The sequence shown here is derived from an EMBL/GenBank/DDBJ whole genome shotgun (WGS) entry which is preliminary data.</text>
</comment>
<protein>
    <recommendedName>
        <fullName evidence="8">Prenylcysteine lyase domain-containing protein</fullName>
    </recommendedName>
</protein>
<proteinExistence type="inferred from homology"/>
<evidence type="ECO:0000256" key="6">
    <source>
        <dbReference type="ARBA" id="ARBA00023002"/>
    </source>
</evidence>
<dbReference type="PANTHER" id="PTHR15944:SF0">
    <property type="entry name" value="PRENYLCYSTEINE LYASE DOMAIN-CONTAINING PROTEIN"/>
    <property type="match status" value="1"/>
</dbReference>
<accession>A0A9P6NR76</accession>
<feature type="domain" description="Prenylcysteine lyase" evidence="8">
    <location>
        <begin position="107"/>
        <end position="476"/>
    </location>
</feature>
<evidence type="ECO:0000313" key="9">
    <source>
        <dbReference type="EMBL" id="KAG0148773.1"/>
    </source>
</evidence>
<dbReference type="InterPro" id="IPR036188">
    <property type="entry name" value="FAD/NAD-bd_sf"/>
</dbReference>
<evidence type="ECO:0000256" key="4">
    <source>
        <dbReference type="ARBA" id="ARBA00022729"/>
    </source>
</evidence>
<dbReference type="Proteomes" id="UP000886653">
    <property type="component" value="Unassembled WGS sequence"/>
</dbReference>
<keyword evidence="5" id="KW-0274">FAD</keyword>
<dbReference type="EMBL" id="MU167233">
    <property type="protein sequence ID" value="KAG0148773.1"/>
    <property type="molecule type" value="Genomic_DNA"/>
</dbReference>
<dbReference type="InterPro" id="IPR017046">
    <property type="entry name" value="Prenylcysteine_Oxase1"/>
</dbReference>
<evidence type="ECO:0000256" key="5">
    <source>
        <dbReference type="ARBA" id="ARBA00022827"/>
    </source>
</evidence>
<dbReference type="Pfam" id="PF07156">
    <property type="entry name" value="Prenylcys_lyase"/>
    <property type="match status" value="1"/>
</dbReference>
<comment type="cofactor">
    <cofactor evidence="1">
        <name>FAD</name>
        <dbReference type="ChEBI" id="CHEBI:57692"/>
    </cofactor>
</comment>
<dbReference type="PIRSF" id="PIRSF036292">
    <property type="entry name" value="Prenylcysteine_oxidase"/>
    <property type="match status" value="1"/>
</dbReference>
<reference evidence="9" key="1">
    <citation type="submission" date="2013-11" db="EMBL/GenBank/DDBJ databases">
        <title>Genome sequence of the fusiform rust pathogen reveals effectors for host alternation and coevolution with pine.</title>
        <authorList>
            <consortium name="DOE Joint Genome Institute"/>
            <person name="Smith K."/>
            <person name="Pendleton A."/>
            <person name="Kubisiak T."/>
            <person name="Anderson C."/>
            <person name="Salamov A."/>
            <person name="Aerts A."/>
            <person name="Riley R."/>
            <person name="Clum A."/>
            <person name="Lindquist E."/>
            <person name="Ence D."/>
            <person name="Campbell M."/>
            <person name="Kronenberg Z."/>
            <person name="Feau N."/>
            <person name="Dhillon B."/>
            <person name="Hamelin R."/>
            <person name="Burleigh J."/>
            <person name="Smith J."/>
            <person name="Yandell M."/>
            <person name="Nelson C."/>
            <person name="Grigoriev I."/>
            <person name="Davis J."/>
        </authorList>
    </citation>
    <scope>NUCLEOTIDE SEQUENCE</scope>
    <source>
        <strain evidence="9">G11</strain>
    </source>
</reference>
<keyword evidence="6" id="KW-0560">Oxidoreductase</keyword>
<evidence type="ECO:0000256" key="1">
    <source>
        <dbReference type="ARBA" id="ARBA00001974"/>
    </source>
</evidence>
<evidence type="ECO:0000256" key="2">
    <source>
        <dbReference type="ARBA" id="ARBA00009967"/>
    </source>
</evidence>
<gene>
    <name evidence="9" type="ORF">CROQUDRAFT_40720</name>
</gene>
<dbReference type="OrthoDB" id="437369at2759"/>
<dbReference type="Pfam" id="PF13450">
    <property type="entry name" value="NAD_binding_8"/>
    <property type="match status" value="1"/>
</dbReference>
<dbReference type="PANTHER" id="PTHR15944">
    <property type="entry name" value="FARNESYLCYSTEINE LYASE"/>
    <property type="match status" value="1"/>
</dbReference>
<sequence>MVRVAVVGAGAAGTSASFFLSHLANISTNRVSIDIFESSNYVGGRSTVIHPFDSELFEPIEAGASIFVDANRNMHKAVKAFKLRLKSFDENDGGNLGIWDGTEYALRESGQRWLDAAKMFWRYGRAPYQLDSVKDEMIGRYKSVYDHEFATRGPFANLSAWAEVSGLAEQLLLTGTQKLIDEQGINVQAVNELAAAACRVNYGQDVSDIHALATLVSLAGSNGVSVAGGNRQIFERFASESKATIHLEHRVTKISKIESTDSESSRTQYTISYRDSRQAADDLSHSGPFDAVIIAAPFHQTGIDGSELKSSSAIPIQPYVHLHVTFVVTNATSPSGQFFGLSDQESMPKTIYSTMMRNVLGKGQRPIFNSLSYLRNLGPKVGIIGDLHVVKLFSEAPLPTETLAQIFNSSSNLIWVKRIEWDAYPVMNPVSEPSQLAPIQLDDGIYYANGFERLMSTMETETVAAWNIANLVSDRFWDFRASKSWADE</sequence>